<keyword evidence="2" id="KW-1185">Reference proteome</keyword>
<reference evidence="1 2" key="1">
    <citation type="journal article" date="2019" name="Int. J. Syst. Evol. Microbiol.">
        <title>The Global Catalogue of Microorganisms (GCM) 10K type strain sequencing project: providing services to taxonomists for standard genome sequencing and annotation.</title>
        <authorList>
            <consortium name="The Broad Institute Genomics Platform"/>
            <consortium name="The Broad Institute Genome Sequencing Center for Infectious Disease"/>
            <person name="Wu L."/>
            <person name="Ma J."/>
        </authorList>
    </citation>
    <scope>NUCLEOTIDE SEQUENCE [LARGE SCALE GENOMIC DNA]</scope>
    <source>
        <strain evidence="1 2">JCM 5052</strain>
    </source>
</reference>
<name>A0ABN1DQ50_9ACTN</name>
<evidence type="ECO:0000313" key="2">
    <source>
        <dbReference type="Proteomes" id="UP001501576"/>
    </source>
</evidence>
<protein>
    <submittedName>
        <fullName evidence="1">Uncharacterized protein</fullName>
    </submittedName>
</protein>
<comment type="caution">
    <text evidence="1">The sequence shown here is derived from an EMBL/GenBank/DDBJ whole genome shotgun (WGS) entry which is preliminary data.</text>
</comment>
<accession>A0ABN1DQ50</accession>
<evidence type="ECO:0000313" key="1">
    <source>
        <dbReference type="EMBL" id="GAA0549326.1"/>
    </source>
</evidence>
<organism evidence="1 2">
    <name type="scientific">Streptomyces mordarskii</name>
    <dbReference type="NCBI Taxonomy" id="1226758"/>
    <lineage>
        <taxon>Bacteria</taxon>
        <taxon>Bacillati</taxon>
        <taxon>Actinomycetota</taxon>
        <taxon>Actinomycetes</taxon>
        <taxon>Kitasatosporales</taxon>
        <taxon>Streptomycetaceae</taxon>
        <taxon>Streptomyces</taxon>
    </lineage>
</organism>
<proteinExistence type="predicted"/>
<sequence>MISTHNLLNQLGLPVLSARNTAMIEAVTSLPAIVVADLFGIQPSTAQRWANYAKDDWSVYPAARLT</sequence>
<dbReference type="EMBL" id="BAAABZ010000058">
    <property type="protein sequence ID" value="GAA0549326.1"/>
    <property type="molecule type" value="Genomic_DNA"/>
</dbReference>
<gene>
    <name evidence="1" type="ORF">GCM10010390_59380</name>
</gene>
<dbReference type="Proteomes" id="UP001501576">
    <property type="component" value="Unassembled WGS sequence"/>
</dbReference>
<dbReference type="RefSeq" id="WP_346160592.1">
    <property type="nucleotide sequence ID" value="NZ_BAAABZ010000058.1"/>
</dbReference>